<feature type="transmembrane region" description="Helical" evidence="5">
    <location>
        <begin position="257"/>
        <end position="278"/>
    </location>
</feature>
<feature type="transmembrane region" description="Helical" evidence="5">
    <location>
        <begin position="72"/>
        <end position="91"/>
    </location>
</feature>
<sequence length="461" mass="47562">MSSRLVAVIVAGAFFMELLDGTVITTALPGIADSFRVGAVDAGLGVTAYLLTVAVMIPLSGWLSDRFGARRVFCAAIVVFTLASVLCAASQTLWQFVLARVVQGIGGAMMVPVGRTVVLRGAAKADLMAATAIITWPGLIAPVLGPPVGGVITTYTSWRWIFLINVPLGLVALISALLVVKASDRVLRPFDGLGFGLSAVAIACLVYGMDQAGAGTNWLLTGGLLAVGLIVGFVAVRHARRHPTPLLDLSPLRIRTYAATSGEGSLLRLAINMIPFLLPLLFQVGFGLSAVTSGLLVLTVFAGNLVMKTITTPTVRRFGFRRVLVGNGILVALSLAACALFSASTPYWVIAVVCFLGGAFRSLEFTGVNTLAFADVPAESMSAASTVNATVSQLATGMGVAVAATVVAVSARGAVPTVGDFRVGFVVGAVIALIGALMFLRLDRSDGAVVSAGRSKAPARS</sequence>
<protein>
    <submittedName>
        <fullName evidence="7">MFS transporter</fullName>
    </submittedName>
</protein>
<evidence type="ECO:0000256" key="4">
    <source>
        <dbReference type="ARBA" id="ARBA00023136"/>
    </source>
</evidence>
<feature type="transmembrane region" description="Helical" evidence="5">
    <location>
        <begin position="421"/>
        <end position="440"/>
    </location>
</feature>
<dbReference type="PANTHER" id="PTHR23501">
    <property type="entry name" value="MAJOR FACILITATOR SUPERFAMILY"/>
    <property type="match status" value="1"/>
</dbReference>
<feature type="transmembrane region" description="Helical" evidence="5">
    <location>
        <begin position="37"/>
        <end position="60"/>
    </location>
</feature>
<feature type="transmembrane region" description="Helical" evidence="5">
    <location>
        <begin position="192"/>
        <end position="209"/>
    </location>
</feature>
<evidence type="ECO:0000313" key="8">
    <source>
        <dbReference type="Proteomes" id="UP001589810"/>
    </source>
</evidence>
<dbReference type="Gene3D" id="1.20.1720.10">
    <property type="entry name" value="Multidrug resistance protein D"/>
    <property type="match status" value="1"/>
</dbReference>
<feature type="transmembrane region" description="Helical" evidence="5">
    <location>
        <begin position="157"/>
        <end position="180"/>
    </location>
</feature>
<dbReference type="Gene3D" id="1.20.1250.20">
    <property type="entry name" value="MFS general substrate transporter like domains"/>
    <property type="match status" value="1"/>
</dbReference>
<evidence type="ECO:0000256" key="5">
    <source>
        <dbReference type="SAM" id="Phobius"/>
    </source>
</evidence>
<feature type="transmembrane region" description="Helical" evidence="5">
    <location>
        <begin position="284"/>
        <end position="307"/>
    </location>
</feature>
<dbReference type="PRINTS" id="PR01036">
    <property type="entry name" value="TCRTETB"/>
</dbReference>
<dbReference type="InterPro" id="IPR036259">
    <property type="entry name" value="MFS_trans_sf"/>
</dbReference>
<dbReference type="InterPro" id="IPR020846">
    <property type="entry name" value="MFS_dom"/>
</dbReference>
<evidence type="ECO:0000256" key="2">
    <source>
        <dbReference type="ARBA" id="ARBA00022692"/>
    </source>
</evidence>
<evidence type="ECO:0000256" key="1">
    <source>
        <dbReference type="ARBA" id="ARBA00004651"/>
    </source>
</evidence>
<organism evidence="7 8">
    <name type="scientific">Kutzneria chonburiensis</name>
    <dbReference type="NCBI Taxonomy" id="1483604"/>
    <lineage>
        <taxon>Bacteria</taxon>
        <taxon>Bacillati</taxon>
        <taxon>Actinomycetota</taxon>
        <taxon>Actinomycetes</taxon>
        <taxon>Pseudonocardiales</taxon>
        <taxon>Pseudonocardiaceae</taxon>
        <taxon>Kutzneria</taxon>
    </lineage>
</organism>
<proteinExistence type="predicted"/>
<keyword evidence="4 5" id="KW-0472">Membrane</keyword>
<dbReference type="Pfam" id="PF07690">
    <property type="entry name" value="MFS_1"/>
    <property type="match status" value="1"/>
</dbReference>
<name>A0ABV6MPW3_9PSEU</name>
<feature type="domain" description="Major facilitator superfamily (MFS) profile" evidence="6">
    <location>
        <begin position="6"/>
        <end position="447"/>
    </location>
</feature>
<keyword evidence="8" id="KW-1185">Reference proteome</keyword>
<keyword evidence="3 5" id="KW-1133">Transmembrane helix</keyword>
<evidence type="ECO:0000259" key="6">
    <source>
        <dbReference type="PROSITE" id="PS50850"/>
    </source>
</evidence>
<feature type="transmembrane region" description="Helical" evidence="5">
    <location>
        <begin position="97"/>
        <end position="118"/>
    </location>
</feature>
<keyword evidence="2 5" id="KW-0812">Transmembrane</keyword>
<feature type="transmembrane region" description="Helical" evidence="5">
    <location>
        <begin position="215"/>
        <end position="236"/>
    </location>
</feature>
<comment type="caution">
    <text evidence="7">The sequence shown here is derived from an EMBL/GenBank/DDBJ whole genome shotgun (WGS) entry which is preliminary data.</text>
</comment>
<accession>A0ABV6MPW3</accession>
<dbReference type="Proteomes" id="UP001589810">
    <property type="component" value="Unassembled WGS sequence"/>
</dbReference>
<dbReference type="SUPFAM" id="SSF103473">
    <property type="entry name" value="MFS general substrate transporter"/>
    <property type="match status" value="1"/>
</dbReference>
<gene>
    <name evidence="7" type="ORF">ACFFH7_12525</name>
</gene>
<feature type="transmembrane region" description="Helical" evidence="5">
    <location>
        <begin position="319"/>
        <end position="342"/>
    </location>
</feature>
<evidence type="ECO:0000313" key="7">
    <source>
        <dbReference type="EMBL" id="MFC0542313.1"/>
    </source>
</evidence>
<dbReference type="InterPro" id="IPR011701">
    <property type="entry name" value="MFS"/>
</dbReference>
<feature type="transmembrane region" description="Helical" evidence="5">
    <location>
        <begin position="394"/>
        <end position="415"/>
    </location>
</feature>
<dbReference type="EMBL" id="JBHLUD010000003">
    <property type="protein sequence ID" value="MFC0542313.1"/>
    <property type="molecule type" value="Genomic_DNA"/>
</dbReference>
<reference evidence="7 8" key="1">
    <citation type="submission" date="2024-09" db="EMBL/GenBank/DDBJ databases">
        <authorList>
            <person name="Sun Q."/>
            <person name="Mori K."/>
        </authorList>
    </citation>
    <scope>NUCLEOTIDE SEQUENCE [LARGE SCALE GENOMIC DNA]</scope>
    <source>
        <strain evidence="7 8">TBRC 1432</strain>
    </source>
</reference>
<dbReference type="RefSeq" id="WP_273942874.1">
    <property type="nucleotide sequence ID" value="NZ_CP097263.1"/>
</dbReference>
<evidence type="ECO:0000256" key="3">
    <source>
        <dbReference type="ARBA" id="ARBA00022989"/>
    </source>
</evidence>
<dbReference type="PROSITE" id="PS50850">
    <property type="entry name" value="MFS"/>
    <property type="match status" value="1"/>
</dbReference>
<dbReference type="PANTHER" id="PTHR23501:SF1">
    <property type="entry name" value="TRANSPORT PROTEIN HSRA-RELATED"/>
    <property type="match status" value="1"/>
</dbReference>
<feature type="transmembrane region" description="Helical" evidence="5">
    <location>
        <begin position="125"/>
        <end position="145"/>
    </location>
</feature>
<comment type="subcellular location">
    <subcellularLocation>
        <location evidence="1">Cell membrane</location>
        <topology evidence="1">Multi-pass membrane protein</topology>
    </subcellularLocation>
</comment>